<evidence type="ECO:0000313" key="13">
    <source>
        <dbReference type="Proteomes" id="UP000002382"/>
    </source>
</evidence>
<evidence type="ECO:0000256" key="1">
    <source>
        <dbReference type="ARBA" id="ARBA00005306"/>
    </source>
</evidence>
<dbReference type="Proteomes" id="UP000002382">
    <property type="component" value="Chromosome"/>
</dbReference>
<dbReference type="InterPro" id="IPR004413">
    <property type="entry name" value="GatB"/>
</dbReference>
<sequence length="481" mass="54817">MYKAVIGLEIHAQLSTVTKAFCNCSADVFELEPNTAICPVCTGQPGSLPVLNEKVVEYALKAALAFNCEINLFSSFDRKNYFYPDLPKGYQITQYFHPIAEHGYLMIGTGESRKKVRIRRIHIEEDAGKMLHQGADSISGATESFVDLNRCGVPLIEIVTEPDLNSPKEAREFMELLRDTLRYIEVCSGDMEKGALRCDANISVYDTETGKSSERVEVKNINSFKFVEKALEFEFERIKAALENGENIVRETRSWNFSARETTSMRSKEEENDYRYFPEPDLPELKLTQEYVDKVKKELPELPWEKQSRFVQEYGIPEYDASVLCSDKELANFFEDVARATGKPKETSNWIMTEFLRELKQRNASVDQLGIKPEHFVDLFKLLDSGKISTKIAKELFSKMVENKKMPSELVEELGLQQINDEKLIEELIRKAMEANPKAVKQYRSGKKGVAGYFVGIVMKGTKGKANPALVNEIVRRLLEE</sequence>
<dbReference type="InterPro" id="IPR014746">
    <property type="entry name" value="Gln_synth/guanido_kin_cat_dom"/>
</dbReference>
<dbReference type="GO" id="GO:0006412">
    <property type="term" value="P:translation"/>
    <property type="evidence" value="ECO:0007669"/>
    <property type="project" value="UniProtKB-UniRule"/>
</dbReference>
<evidence type="ECO:0000256" key="4">
    <source>
        <dbReference type="ARBA" id="ARBA00022741"/>
    </source>
</evidence>
<comment type="catalytic activity">
    <reaction evidence="8 10">
        <text>L-aspartyl-tRNA(Asn) + L-glutamine + ATP + H2O = L-asparaginyl-tRNA(Asn) + L-glutamate + ADP + phosphate + 2 H(+)</text>
        <dbReference type="Rhea" id="RHEA:14513"/>
        <dbReference type="Rhea" id="RHEA-COMP:9674"/>
        <dbReference type="Rhea" id="RHEA-COMP:9677"/>
        <dbReference type="ChEBI" id="CHEBI:15377"/>
        <dbReference type="ChEBI" id="CHEBI:15378"/>
        <dbReference type="ChEBI" id="CHEBI:29985"/>
        <dbReference type="ChEBI" id="CHEBI:30616"/>
        <dbReference type="ChEBI" id="CHEBI:43474"/>
        <dbReference type="ChEBI" id="CHEBI:58359"/>
        <dbReference type="ChEBI" id="CHEBI:78515"/>
        <dbReference type="ChEBI" id="CHEBI:78516"/>
        <dbReference type="ChEBI" id="CHEBI:456216"/>
    </reaction>
</comment>
<dbReference type="RefSeq" id="WP_012744837.1">
    <property type="nucleotide sequence ID" value="NC_012785.1"/>
</dbReference>
<dbReference type="FunFam" id="1.10.150.380:FF:000001">
    <property type="entry name" value="Aspartyl/glutamyl-tRNA(Asn/Gln) amidotransferase subunit B"/>
    <property type="match status" value="1"/>
</dbReference>
<organism evidence="12 13">
    <name type="scientific">Kosmotoga olearia (strain ATCC BAA-1733 / DSM 21960 / TBF 19.5.1)</name>
    <dbReference type="NCBI Taxonomy" id="521045"/>
    <lineage>
        <taxon>Bacteria</taxon>
        <taxon>Thermotogati</taxon>
        <taxon>Thermotogota</taxon>
        <taxon>Thermotogae</taxon>
        <taxon>Kosmotogales</taxon>
        <taxon>Kosmotogaceae</taxon>
        <taxon>Kosmotoga</taxon>
    </lineage>
</organism>
<keyword evidence="5 10" id="KW-0067">ATP-binding</keyword>
<evidence type="ECO:0000256" key="6">
    <source>
        <dbReference type="ARBA" id="ARBA00022917"/>
    </source>
</evidence>
<dbReference type="HOGENOM" id="CLU_019240_0_0_0"/>
<keyword evidence="4 10" id="KW-0547">Nucleotide-binding</keyword>
<dbReference type="OrthoDB" id="9804078at2"/>
<dbReference type="Pfam" id="PF02934">
    <property type="entry name" value="GatB_N"/>
    <property type="match status" value="1"/>
</dbReference>
<dbReference type="SUPFAM" id="SSF55931">
    <property type="entry name" value="Glutamine synthetase/guanido kinase"/>
    <property type="match status" value="1"/>
</dbReference>
<accession>C5CDG6</accession>
<dbReference type="NCBIfam" id="NF004012">
    <property type="entry name" value="PRK05477.1-2"/>
    <property type="match status" value="1"/>
</dbReference>
<dbReference type="GO" id="GO:0070681">
    <property type="term" value="P:glutaminyl-tRNAGln biosynthesis via transamidation"/>
    <property type="evidence" value="ECO:0007669"/>
    <property type="project" value="TreeGrafter"/>
</dbReference>
<keyword evidence="13" id="KW-1185">Reference proteome</keyword>
<dbReference type="PROSITE" id="PS01234">
    <property type="entry name" value="GATB"/>
    <property type="match status" value="1"/>
</dbReference>
<dbReference type="KEGG" id="kol:Kole_0325"/>
<dbReference type="SUPFAM" id="SSF89095">
    <property type="entry name" value="GatB/YqeY motif"/>
    <property type="match status" value="1"/>
</dbReference>
<dbReference type="HAMAP" id="MF_00121">
    <property type="entry name" value="GatB"/>
    <property type="match status" value="1"/>
</dbReference>
<evidence type="ECO:0000256" key="7">
    <source>
        <dbReference type="ARBA" id="ARBA00024799"/>
    </source>
</evidence>
<dbReference type="NCBIfam" id="NF004014">
    <property type="entry name" value="PRK05477.1-4"/>
    <property type="match status" value="1"/>
</dbReference>
<dbReference type="InterPro" id="IPR018027">
    <property type="entry name" value="Asn/Gln_amidotransferase"/>
</dbReference>
<dbReference type="InterPro" id="IPR017958">
    <property type="entry name" value="Gln-tRNA_amidoTrfase_suB_CS"/>
</dbReference>
<evidence type="ECO:0000313" key="12">
    <source>
        <dbReference type="EMBL" id="ACR79050.1"/>
    </source>
</evidence>
<dbReference type="STRING" id="521045.Kole_0325"/>
<dbReference type="EMBL" id="CP001634">
    <property type="protein sequence ID" value="ACR79050.1"/>
    <property type="molecule type" value="Genomic_DNA"/>
</dbReference>
<dbReference type="Gene3D" id="1.10.10.410">
    <property type="match status" value="1"/>
</dbReference>
<gene>
    <name evidence="10" type="primary">gatB</name>
    <name evidence="12" type="ordered locus">Kole_0325</name>
</gene>
<dbReference type="NCBIfam" id="TIGR00133">
    <property type="entry name" value="gatB"/>
    <property type="match status" value="1"/>
</dbReference>
<reference evidence="12" key="2">
    <citation type="journal article" date="2011" name="J. Bacteriol.">
        <title>Genome Sequence of Kosmotoga olearia Strain TBF 19.5.1, a Thermophilic Bacterium with a Wide Growth Temperature Range, Isolated from the Troll B Oil Platform in the North Sea.</title>
        <authorList>
            <person name="Swithers K.S."/>
            <person name="Dipippo J.L."/>
            <person name="Bruce D.C."/>
            <person name="Detter C."/>
            <person name="Tapia R."/>
            <person name="Han S."/>
            <person name="Goodwin L.A."/>
            <person name="Han J."/>
            <person name="Woyke T."/>
            <person name="Pitluck S."/>
            <person name="Pennacchio L."/>
            <person name="Nolan M."/>
            <person name="Mikhailova N."/>
            <person name="Land M.L."/>
            <person name="Nesbo C.L."/>
            <person name="Gogarten J.P."/>
            <person name="Noll K.M."/>
        </authorList>
    </citation>
    <scope>NUCLEOTIDE SEQUENCE [LARGE SCALE GENOMIC DNA]</scope>
    <source>
        <strain evidence="12">TBF 19.5.1</strain>
    </source>
</reference>
<dbReference type="PANTHER" id="PTHR11659">
    <property type="entry name" value="GLUTAMYL-TRNA GLN AMIDOTRANSFERASE SUBUNIT B MITOCHONDRIAL AND PROKARYOTIC PET112-RELATED"/>
    <property type="match status" value="1"/>
</dbReference>
<dbReference type="SMART" id="SM00845">
    <property type="entry name" value="GatB_Yqey"/>
    <property type="match status" value="1"/>
</dbReference>
<dbReference type="InterPro" id="IPR006075">
    <property type="entry name" value="Asn/Gln-tRNA_Trfase_suB/E_cat"/>
</dbReference>
<reference evidence="12" key="1">
    <citation type="submission" date="2009-06" db="EMBL/GenBank/DDBJ databases">
        <title>Complete sequence of Thermotogales bacterium TBF 19.5.1.</title>
        <authorList>
            <consortium name="US DOE Joint Genome Institute"/>
            <person name="Lucas S."/>
            <person name="Copeland A."/>
            <person name="Lapidus A."/>
            <person name="Glavina del Rio T."/>
            <person name="Tice H."/>
            <person name="Bruce D."/>
            <person name="Goodwin L."/>
            <person name="Pitluck S."/>
            <person name="Chertkov O."/>
            <person name="Brettin T."/>
            <person name="Detter J.C."/>
            <person name="Han C."/>
            <person name="Schmutz J."/>
            <person name="Larimer F."/>
            <person name="Land M."/>
            <person name="Hauser L."/>
            <person name="Kyrpides N."/>
            <person name="Ovchinnikova G."/>
            <person name="Noll K."/>
        </authorList>
    </citation>
    <scope>NUCLEOTIDE SEQUENCE [LARGE SCALE GENOMIC DNA]</scope>
    <source>
        <strain evidence="12">TBF 19.5.1</strain>
    </source>
</reference>
<protein>
    <recommendedName>
        <fullName evidence="10">Aspartyl/glutamyl-tRNA(Asn/Gln) amidotransferase subunit B</fullName>
        <shortName evidence="10">Asp/Glu-ADT subunit B</shortName>
        <ecNumber evidence="10">6.3.5.-</ecNumber>
    </recommendedName>
</protein>
<dbReference type="GO" id="GO:0050567">
    <property type="term" value="F:glutaminyl-tRNA synthase (glutamine-hydrolyzing) activity"/>
    <property type="evidence" value="ECO:0007669"/>
    <property type="project" value="UniProtKB-UniRule"/>
</dbReference>
<dbReference type="AlphaFoldDB" id="C5CDG6"/>
<feature type="domain" description="Asn/Gln amidotransferase" evidence="11">
    <location>
        <begin position="332"/>
        <end position="479"/>
    </location>
</feature>
<name>C5CDG6_KOSOT</name>
<dbReference type="eggNOG" id="COG0064">
    <property type="taxonomic scope" value="Bacteria"/>
</dbReference>
<dbReference type="Pfam" id="PF02637">
    <property type="entry name" value="GatB_Yqey"/>
    <property type="match status" value="1"/>
</dbReference>
<comment type="catalytic activity">
    <reaction evidence="9 10">
        <text>L-glutamyl-tRNA(Gln) + L-glutamine + ATP + H2O = L-glutaminyl-tRNA(Gln) + L-glutamate + ADP + phosphate + H(+)</text>
        <dbReference type="Rhea" id="RHEA:17521"/>
        <dbReference type="Rhea" id="RHEA-COMP:9681"/>
        <dbReference type="Rhea" id="RHEA-COMP:9684"/>
        <dbReference type="ChEBI" id="CHEBI:15377"/>
        <dbReference type="ChEBI" id="CHEBI:15378"/>
        <dbReference type="ChEBI" id="CHEBI:29985"/>
        <dbReference type="ChEBI" id="CHEBI:30616"/>
        <dbReference type="ChEBI" id="CHEBI:43474"/>
        <dbReference type="ChEBI" id="CHEBI:58359"/>
        <dbReference type="ChEBI" id="CHEBI:78520"/>
        <dbReference type="ChEBI" id="CHEBI:78521"/>
        <dbReference type="ChEBI" id="CHEBI:456216"/>
    </reaction>
</comment>
<dbReference type="GO" id="GO:0050566">
    <property type="term" value="F:asparaginyl-tRNA synthase (glutamine-hydrolyzing) activity"/>
    <property type="evidence" value="ECO:0007669"/>
    <property type="project" value="RHEA"/>
</dbReference>
<evidence type="ECO:0000256" key="2">
    <source>
        <dbReference type="ARBA" id="ARBA00011123"/>
    </source>
</evidence>
<evidence type="ECO:0000256" key="9">
    <source>
        <dbReference type="ARBA" id="ARBA00047913"/>
    </source>
</evidence>
<comment type="function">
    <text evidence="7 10">Allows the formation of correctly charged Asn-tRNA(Asn) or Gln-tRNA(Gln) through the transamidation of misacylated Asp-tRNA(Asn) or Glu-tRNA(Gln) in organisms which lack either or both of asparaginyl-tRNA or glutaminyl-tRNA synthetases. The reaction takes place in the presence of glutamine and ATP through an activated phospho-Asp-tRNA(Asn) or phospho-Glu-tRNA(Gln).</text>
</comment>
<evidence type="ECO:0000256" key="10">
    <source>
        <dbReference type="HAMAP-Rule" id="MF_00121"/>
    </source>
</evidence>
<evidence type="ECO:0000256" key="3">
    <source>
        <dbReference type="ARBA" id="ARBA00022598"/>
    </source>
</evidence>
<dbReference type="InterPro" id="IPR023168">
    <property type="entry name" value="GatB_Yqey_C_2"/>
</dbReference>
<comment type="similarity">
    <text evidence="1 10">Belongs to the GatB/GatE family. GatB subfamily.</text>
</comment>
<proteinExistence type="inferred from homology"/>
<comment type="subunit">
    <text evidence="2 10">Heterotrimer of A, B and C subunits.</text>
</comment>
<keyword evidence="6 10" id="KW-0648">Protein biosynthesis</keyword>
<dbReference type="GO" id="GO:0005524">
    <property type="term" value="F:ATP binding"/>
    <property type="evidence" value="ECO:0007669"/>
    <property type="project" value="UniProtKB-KW"/>
</dbReference>
<evidence type="ECO:0000256" key="8">
    <source>
        <dbReference type="ARBA" id="ARBA00047380"/>
    </source>
</evidence>
<dbReference type="InterPro" id="IPR042114">
    <property type="entry name" value="GatB_C_1"/>
</dbReference>
<evidence type="ECO:0000256" key="5">
    <source>
        <dbReference type="ARBA" id="ARBA00022840"/>
    </source>
</evidence>
<dbReference type="InterPro" id="IPR003789">
    <property type="entry name" value="Asn/Gln_tRNA_amidoTrase-B-like"/>
</dbReference>
<dbReference type="PANTHER" id="PTHR11659:SF0">
    <property type="entry name" value="GLUTAMYL-TRNA(GLN) AMIDOTRANSFERASE SUBUNIT B, MITOCHONDRIAL"/>
    <property type="match status" value="1"/>
</dbReference>
<dbReference type="EC" id="6.3.5.-" evidence="10"/>
<dbReference type="Gene3D" id="1.10.150.380">
    <property type="entry name" value="GatB domain, N-terminal subdomain"/>
    <property type="match status" value="1"/>
</dbReference>
<keyword evidence="3 10" id="KW-0436">Ligase</keyword>
<dbReference type="FunFam" id="1.10.10.410:FF:000001">
    <property type="entry name" value="Aspartyl/glutamyl-tRNA(Asn/Gln) amidotransferase subunit B"/>
    <property type="match status" value="1"/>
</dbReference>
<dbReference type="InterPro" id="IPR017959">
    <property type="entry name" value="Asn/Gln-tRNA_amidoTrfase_suB/E"/>
</dbReference>
<evidence type="ECO:0000259" key="11">
    <source>
        <dbReference type="SMART" id="SM00845"/>
    </source>
</evidence>